<evidence type="ECO:0000313" key="14">
    <source>
        <dbReference type="Proteomes" id="UP000287651"/>
    </source>
</evidence>
<comment type="caution">
    <text evidence="13">The sequence shown here is derived from an EMBL/GenBank/DDBJ whole genome shotgun (WGS) entry which is preliminary data.</text>
</comment>
<gene>
    <name evidence="13" type="ORF">B296_00022203</name>
</gene>
<evidence type="ECO:0000256" key="5">
    <source>
        <dbReference type="ARBA" id="ARBA00022729"/>
    </source>
</evidence>
<dbReference type="InterPro" id="IPR045003">
    <property type="entry name" value="FLA_A"/>
</dbReference>
<evidence type="ECO:0000256" key="8">
    <source>
        <dbReference type="ARBA" id="ARBA00023180"/>
    </source>
</evidence>
<dbReference type="PANTHER" id="PTHR32077:SF54">
    <property type="entry name" value="FASCICLIN-LIKE ARABINOGALACTAN PROTEIN 13-RELATED"/>
    <property type="match status" value="1"/>
</dbReference>
<feature type="compositionally biased region" description="Low complexity" evidence="10">
    <location>
        <begin position="273"/>
        <end position="292"/>
    </location>
</feature>
<keyword evidence="11" id="KW-1133">Transmembrane helix</keyword>
<dbReference type="PROSITE" id="PS50213">
    <property type="entry name" value="FAS1"/>
    <property type="match status" value="1"/>
</dbReference>
<dbReference type="GO" id="GO:0009834">
    <property type="term" value="P:plant-type secondary cell wall biogenesis"/>
    <property type="evidence" value="ECO:0007669"/>
    <property type="project" value="TreeGrafter"/>
</dbReference>
<evidence type="ECO:0000256" key="3">
    <source>
        <dbReference type="ARBA" id="ARBA00022475"/>
    </source>
</evidence>
<feature type="transmembrane region" description="Helical" evidence="11">
    <location>
        <begin position="68"/>
        <end position="88"/>
    </location>
</feature>
<dbReference type="Pfam" id="PF02469">
    <property type="entry name" value="Fasciclin"/>
    <property type="match status" value="1"/>
</dbReference>
<dbReference type="PANTHER" id="PTHR32077">
    <property type="entry name" value="FASCICLIN-LIKE ARABINOGALACTAN PROTEIN"/>
    <property type="match status" value="1"/>
</dbReference>
<dbReference type="SUPFAM" id="SSF82153">
    <property type="entry name" value="FAS1 domain"/>
    <property type="match status" value="1"/>
</dbReference>
<proteinExistence type="inferred from homology"/>
<accession>A0A427AYQ4</accession>
<keyword evidence="8" id="KW-0325">Glycoprotein</keyword>
<evidence type="ECO:0000256" key="1">
    <source>
        <dbReference type="ARBA" id="ARBA00004609"/>
    </source>
</evidence>
<keyword evidence="3" id="KW-1003">Cell membrane</keyword>
<keyword evidence="6" id="KW-0654">Proteoglycan</keyword>
<reference evidence="13 14" key="1">
    <citation type="journal article" date="2014" name="Agronomy (Basel)">
        <title>A Draft Genome Sequence for Ensete ventricosum, the Drought-Tolerant Tree Against Hunger.</title>
        <authorList>
            <person name="Harrison J."/>
            <person name="Moore K.A."/>
            <person name="Paszkiewicz K."/>
            <person name="Jones T."/>
            <person name="Grant M."/>
            <person name="Ambacheew D."/>
            <person name="Muzemil S."/>
            <person name="Studholme D.J."/>
        </authorList>
    </citation>
    <scope>NUCLEOTIDE SEQUENCE [LARGE SCALE GENOMIC DNA]</scope>
</reference>
<dbReference type="Proteomes" id="UP000287651">
    <property type="component" value="Unassembled WGS sequence"/>
</dbReference>
<sequence length="314" mass="33084">MYERTMDSLLMIGLSLTRQHQWPAHSTLFPPPHSPSKAAAPCALPLCPSLSSIAAARHRHHPMASSPIYVGLPTFLLLLLLTTSGLFGQATGAVAPGPKPAPLNLTGILEKGGQYGTFLRLLKETQVGEQIESQLNNSFNGLTIFAPTDNAFNNLKPGTLNSLTTQEQVSLVLYHVLPRYYTLSTFETTSNPVNTQASGSSGVYTVNITSTSNQVNVSTGVNETPVNNNLYQHFPLAVYSVDKVLLPSELFGATPPASSPPPAVSPQKPKKGSPAADGPSASAEAAPSAASSNGRSAERVLLVWIGLACMGSLL</sequence>
<comment type="subcellular location">
    <subcellularLocation>
        <location evidence="1">Cell membrane</location>
        <topology evidence="1">Lipid-anchor</topology>
        <topology evidence="1">GPI-anchor</topology>
    </subcellularLocation>
</comment>
<dbReference type="InterPro" id="IPR036378">
    <property type="entry name" value="FAS1_dom_sf"/>
</dbReference>
<dbReference type="EMBL" id="AMZH03000926">
    <property type="protein sequence ID" value="RRT81373.1"/>
    <property type="molecule type" value="Genomic_DNA"/>
</dbReference>
<name>A0A427AYQ4_ENSVE</name>
<keyword evidence="4" id="KW-0449">Lipoprotein</keyword>
<evidence type="ECO:0000256" key="11">
    <source>
        <dbReference type="SAM" id="Phobius"/>
    </source>
</evidence>
<evidence type="ECO:0000256" key="10">
    <source>
        <dbReference type="SAM" id="MobiDB-lite"/>
    </source>
</evidence>
<organism evidence="13 14">
    <name type="scientific">Ensete ventricosum</name>
    <name type="common">Abyssinian banana</name>
    <name type="synonym">Musa ensete</name>
    <dbReference type="NCBI Taxonomy" id="4639"/>
    <lineage>
        <taxon>Eukaryota</taxon>
        <taxon>Viridiplantae</taxon>
        <taxon>Streptophyta</taxon>
        <taxon>Embryophyta</taxon>
        <taxon>Tracheophyta</taxon>
        <taxon>Spermatophyta</taxon>
        <taxon>Magnoliopsida</taxon>
        <taxon>Liliopsida</taxon>
        <taxon>Zingiberales</taxon>
        <taxon>Musaceae</taxon>
        <taxon>Ensete</taxon>
    </lineage>
</organism>
<evidence type="ECO:0000256" key="4">
    <source>
        <dbReference type="ARBA" id="ARBA00022622"/>
    </source>
</evidence>
<evidence type="ECO:0000256" key="9">
    <source>
        <dbReference type="ARBA" id="ARBA00024686"/>
    </source>
</evidence>
<keyword evidence="5" id="KW-0732">Signal</keyword>
<dbReference type="GO" id="GO:0005886">
    <property type="term" value="C:plasma membrane"/>
    <property type="evidence" value="ECO:0007669"/>
    <property type="project" value="UniProtKB-SubCell"/>
</dbReference>
<evidence type="ECO:0000256" key="6">
    <source>
        <dbReference type="ARBA" id="ARBA00022974"/>
    </source>
</evidence>
<keyword evidence="11" id="KW-0812">Transmembrane</keyword>
<protein>
    <recommendedName>
        <fullName evidence="12">FAS1 domain-containing protein</fullName>
    </recommendedName>
</protein>
<comment type="function">
    <text evidence="9">May be a cell surface adhesion protein.</text>
</comment>
<dbReference type="InterPro" id="IPR000782">
    <property type="entry name" value="FAS1_domain"/>
</dbReference>
<keyword evidence="7 11" id="KW-0472">Membrane</keyword>
<evidence type="ECO:0000313" key="13">
    <source>
        <dbReference type="EMBL" id="RRT81373.1"/>
    </source>
</evidence>
<dbReference type="Gene3D" id="2.30.180.10">
    <property type="entry name" value="FAS1 domain"/>
    <property type="match status" value="1"/>
</dbReference>
<evidence type="ECO:0000259" key="12">
    <source>
        <dbReference type="PROSITE" id="PS50213"/>
    </source>
</evidence>
<dbReference type="GO" id="GO:0098552">
    <property type="term" value="C:side of membrane"/>
    <property type="evidence" value="ECO:0007669"/>
    <property type="project" value="UniProtKB-KW"/>
</dbReference>
<dbReference type="FunFam" id="2.30.180.10:FF:000006">
    <property type="entry name" value="Fasciclin-like arabinogalactan protein 11"/>
    <property type="match status" value="1"/>
</dbReference>
<feature type="domain" description="FAS1" evidence="12">
    <location>
        <begin position="102"/>
        <end position="245"/>
    </location>
</feature>
<feature type="region of interest" description="Disordered" evidence="10">
    <location>
        <begin position="254"/>
        <end position="295"/>
    </location>
</feature>
<keyword evidence="4" id="KW-0336">GPI-anchor</keyword>
<dbReference type="SMART" id="SM00554">
    <property type="entry name" value="FAS1"/>
    <property type="match status" value="1"/>
</dbReference>
<evidence type="ECO:0000256" key="7">
    <source>
        <dbReference type="ARBA" id="ARBA00023136"/>
    </source>
</evidence>
<comment type="similarity">
    <text evidence="2">Belongs to the fasciclin-like AGP family.</text>
</comment>
<dbReference type="AlphaFoldDB" id="A0A427AYQ4"/>
<evidence type="ECO:0000256" key="2">
    <source>
        <dbReference type="ARBA" id="ARBA00007843"/>
    </source>
</evidence>